<dbReference type="SUPFAM" id="SSF103481">
    <property type="entry name" value="Multidrug resistance efflux transporter EmrE"/>
    <property type="match status" value="2"/>
</dbReference>
<dbReference type="GO" id="GO:0005886">
    <property type="term" value="C:plasma membrane"/>
    <property type="evidence" value="ECO:0007669"/>
    <property type="project" value="UniProtKB-SubCell"/>
</dbReference>
<comment type="subcellular location">
    <subcellularLocation>
        <location evidence="1">Cell membrane</location>
        <topology evidence="1">Multi-pass membrane protein</topology>
    </subcellularLocation>
</comment>
<protein>
    <submittedName>
        <fullName evidence="8">DMT family transporter</fullName>
    </submittedName>
</protein>
<dbReference type="InterPro" id="IPR037185">
    <property type="entry name" value="EmrE-like"/>
</dbReference>
<dbReference type="AlphaFoldDB" id="A0A3D8HJS9"/>
<feature type="transmembrane region" description="Helical" evidence="6">
    <location>
        <begin position="127"/>
        <end position="152"/>
    </location>
</feature>
<dbReference type="PANTHER" id="PTHR32322">
    <property type="entry name" value="INNER MEMBRANE TRANSPORTER"/>
    <property type="match status" value="1"/>
</dbReference>
<dbReference type="Pfam" id="PF00892">
    <property type="entry name" value="EamA"/>
    <property type="match status" value="2"/>
</dbReference>
<keyword evidence="5 6" id="KW-0472">Membrane</keyword>
<gene>
    <name evidence="8" type="ORF">DWU89_00745</name>
</gene>
<comment type="caution">
    <text evidence="8">The sequence shown here is derived from an EMBL/GenBank/DDBJ whole genome shotgun (WGS) entry which is preliminary data.</text>
</comment>
<name>A0A3D8HJS9_9BACT</name>
<reference evidence="8 9" key="1">
    <citation type="submission" date="2018-07" db="EMBL/GenBank/DDBJ databases">
        <title>Parabacteroides acidifaciens nov. sp., isolated from human feces.</title>
        <authorList>
            <person name="Wang Y.J."/>
        </authorList>
    </citation>
    <scope>NUCLEOTIDE SEQUENCE [LARGE SCALE GENOMIC DNA]</scope>
    <source>
        <strain evidence="8 9">426-9</strain>
    </source>
</reference>
<dbReference type="EMBL" id="QREV01000001">
    <property type="protein sequence ID" value="RDU51191.1"/>
    <property type="molecule type" value="Genomic_DNA"/>
</dbReference>
<accession>A0A3D8HJS9</accession>
<feature type="transmembrane region" description="Helical" evidence="6">
    <location>
        <begin position="190"/>
        <end position="208"/>
    </location>
</feature>
<feature type="domain" description="EamA" evidence="7">
    <location>
        <begin position="13"/>
        <end position="143"/>
    </location>
</feature>
<dbReference type="Proteomes" id="UP000256321">
    <property type="component" value="Unassembled WGS sequence"/>
</dbReference>
<dbReference type="InterPro" id="IPR000620">
    <property type="entry name" value="EamA_dom"/>
</dbReference>
<feature type="domain" description="EamA" evidence="7">
    <location>
        <begin position="155"/>
        <end position="290"/>
    </location>
</feature>
<evidence type="ECO:0000256" key="2">
    <source>
        <dbReference type="ARBA" id="ARBA00022475"/>
    </source>
</evidence>
<feature type="transmembrane region" description="Helical" evidence="6">
    <location>
        <begin position="250"/>
        <end position="269"/>
    </location>
</feature>
<dbReference type="PANTHER" id="PTHR32322:SF18">
    <property type="entry name" value="S-ADENOSYLMETHIONINE_S-ADENOSYLHOMOCYSTEINE TRANSPORTER"/>
    <property type="match status" value="1"/>
</dbReference>
<organism evidence="8 9">
    <name type="scientific">Parabacteroides acidifaciens</name>
    <dbReference type="NCBI Taxonomy" id="2290935"/>
    <lineage>
        <taxon>Bacteria</taxon>
        <taxon>Pseudomonadati</taxon>
        <taxon>Bacteroidota</taxon>
        <taxon>Bacteroidia</taxon>
        <taxon>Bacteroidales</taxon>
        <taxon>Tannerellaceae</taxon>
        <taxon>Parabacteroides</taxon>
    </lineage>
</organism>
<evidence type="ECO:0000313" key="8">
    <source>
        <dbReference type="EMBL" id="RDU51191.1"/>
    </source>
</evidence>
<evidence type="ECO:0000256" key="4">
    <source>
        <dbReference type="ARBA" id="ARBA00022989"/>
    </source>
</evidence>
<feature type="transmembrane region" description="Helical" evidence="6">
    <location>
        <begin position="39"/>
        <end position="58"/>
    </location>
</feature>
<feature type="transmembrane region" description="Helical" evidence="6">
    <location>
        <begin position="12"/>
        <end position="33"/>
    </location>
</feature>
<feature type="transmembrane region" description="Helical" evidence="6">
    <location>
        <begin position="158"/>
        <end position="178"/>
    </location>
</feature>
<evidence type="ECO:0000313" key="9">
    <source>
        <dbReference type="Proteomes" id="UP000256321"/>
    </source>
</evidence>
<evidence type="ECO:0000256" key="6">
    <source>
        <dbReference type="SAM" id="Phobius"/>
    </source>
</evidence>
<proteinExistence type="predicted"/>
<feature type="transmembrane region" description="Helical" evidence="6">
    <location>
        <begin position="70"/>
        <end position="87"/>
    </location>
</feature>
<feature type="transmembrane region" description="Helical" evidence="6">
    <location>
        <begin position="275"/>
        <end position="291"/>
    </location>
</feature>
<evidence type="ECO:0000256" key="5">
    <source>
        <dbReference type="ARBA" id="ARBA00023136"/>
    </source>
</evidence>
<feature type="transmembrane region" description="Helical" evidence="6">
    <location>
        <begin position="93"/>
        <end position="115"/>
    </location>
</feature>
<evidence type="ECO:0000256" key="1">
    <source>
        <dbReference type="ARBA" id="ARBA00004651"/>
    </source>
</evidence>
<evidence type="ECO:0000256" key="3">
    <source>
        <dbReference type="ARBA" id="ARBA00022692"/>
    </source>
</evidence>
<dbReference type="InterPro" id="IPR050638">
    <property type="entry name" value="AA-Vitamin_Transporters"/>
</dbReference>
<sequence>MTANNKQMYRFHFLAILTVIIWGTTFVSTKVLIGNGLTPVEILLYRFALAYAGIWFFCPRKLLAKSWRDELLFLGLGLCGGSLYFIAENTALGITLASNVSLIICTTPILTALLSRLFNKGERLKRHLIYGSLMALLGVALVVFNGSFILQINPLGDMLTLLAALMWAFYGLILKRLGNRYPTLFVTRKVFFYGIITLIPVLIISPIHPQMEVLTAPAVIGNLLFLGVIASLLCYIMWNTAVKELGVVRTTNYIYVVPLVTLLTSAIVIDETITVIALIGSAFILSGVYVAEKGFTLRRNS</sequence>
<keyword evidence="4 6" id="KW-1133">Transmembrane helix</keyword>
<dbReference type="RefSeq" id="WP_115497781.1">
    <property type="nucleotide sequence ID" value="NZ_JACRTI010000001.1"/>
</dbReference>
<evidence type="ECO:0000259" key="7">
    <source>
        <dbReference type="Pfam" id="PF00892"/>
    </source>
</evidence>
<feature type="transmembrane region" description="Helical" evidence="6">
    <location>
        <begin position="214"/>
        <end position="238"/>
    </location>
</feature>
<keyword evidence="2" id="KW-1003">Cell membrane</keyword>
<keyword evidence="3 6" id="KW-0812">Transmembrane</keyword>